<gene>
    <name evidence="2" type="ORF">PVAP13_1KG242610</name>
</gene>
<dbReference type="AlphaFoldDB" id="A0A8T0XAI1"/>
<dbReference type="EMBL" id="CM029037">
    <property type="protein sequence ID" value="KAG2658581.1"/>
    <property type="molecule type" value="Genomic_DNA"/>
</dbReference>
<keyword evidence="3" id="KW-1185">Reference proteome</keyword>
<evidence type="ECO:0000313" key="2">
    <source>
        <dbReference type="EMBL" id="KAG2658581.1"/>
    </source>
</evidence>
<evidence type="ECO:0000313" key="3">
    <source>
        <dbReference type="Proteomes" id="UP000823388"/>
    </source>
</evidence>
<organism evidence="2 3">
    <name type="scientific">Panicum virgatum</name>
    <name type="common">Blackwell switchgrass</name>
    <dbReference type="NCBI Taxonomy" id="38727"/>
    <lineage>
        <taxon>Eukaryota</taxon>
        <taxon>Viridiplantae</taxon>
        <taxon>Streptophyta</taxon>
        <taxon>Embryophyta</taxon>
        <taxon>Tracheophyta</taxon>
        <taxon>Spermatophyta</taxon>
        <taxon>Magnoliopsida</taxon>
        <taxon>Liliopsida</taxon>
        <taxon>Poales</taxon>
        <taxon>Poaceae</taxon>
        <taxon>PACMAD clade</taxon>
        <taxon>Panicoideae</taxon>
        <taxon>Panicodae</taxon>
        <taxon>Paniceae</taxon>
        <taxon>Panicinae</taxon>
        <taxon>Panicum</taxon>
        <taxon>Panicum sect. Hiantes</taxon>
    </lineage>
</organism>
<name>A0A8T0XAI1_PANVG</name>
<protein>
    <submittedName>
        <fullName evidence="2">Uncharacterized protein</fullName>
    </submittedName>
</protein>
<dbReference type="Proteomes" id="UP000823388">
    <property type="component" value="Chromosome 1K"/>
</dbReference>
<feature type="compositionally biased region" description="Basic residues" evidence="1">
    <location>
        <begin position="163"/>
        <end position="181"/>
    </location>
</feature>
<feature type="region of interest" description="Disordered" evidence="1">
    <location>
        <begin position="11"/>
        <end position="36"/>
    </location>
</feature>
<comment type="caution">
    <text evidence="2">The sequence shown here is derived from an EMBL/GenBank/DDBJ whole genome shotgun (WGS) entry which is preliminary data.</text>
</comment>
<sequence>MSCINLRRPIGSRGPPSCRQIEGVPPTSSRRRRHGRPAATALLPSPLLLPPSLPCCWVWQDVPCRYGIWRDVPCRCGRRPPGLWSGRPGLARRPLLSSLSSPGATLPLLFHPLFLSRRMLLCSCVDLCSGRRRFLCSRRLDRGCRLRRRSGGALGPSSFNSFARRRRGPGRARSPSRRHRHCPGCGGAGAGVPSAAAAAAAQGAGCAGAGAPSAAAAAAHAAGTAGAGGAHAPTSSAVGGCDRGCGPAVPCLLWRWWCVATAARPL</sequence>
<feature type="region of interest" description="Disordered" evidence="1">
    <location>
        <begin position="155"/>
        <end position="181"/>
    </location>
</feature>
<reference evidence="2" key="1">
    <citation type="submission" date="2020-05" db="EMBL/GenBank/DDBJ databases">
        <title>WGS assembly of Panicum virgatum.</title>
        <authorList>
            <person name="Lovell J.T."/>
            <person name="Jenkins J."/>
            <person name="Shu S."/>
            <person name="Juenger T.E."/>
            <person name="Schmutz J."/>
        </authorList>
    </citation>
    <scope>NUCLEOTIDE SEQUENCE</scope>
    <source>
        <strain evidence="2">AP13</strain>
    </source>
</reference>
<evidence type="ECO:0000256" key="1">
    <source>
        <dbReference type="SAM" id="MobiDB-lite"/>
    </source>
</evidence>
<proteinExistence type="predicted"/>
<accession>A0A8T0XAI1</accession>